<organism evidence="5 6">
    <name type="scientific">Psylliodes chrysocephalus</name>
    <dbReference type="NCBI Taxonomy" id="3402493"/>
    <lineage>
        <taxon>Eukaryota</taxon>
        <taxon>Metazoa</taxon>
        <taxon>Ecdysozoa</taxon>
        <taxon>Arthropoda</taxon>
        <taxon>Hexapoda</taxon>
        <taxon>Insecta</taxon>
        <taxon>Pterygota</taxon>
        <taxon>Neoptera</taxon>
        <taxon>Endopterygota</taxon>
        <taxon>Coleoptera</taxon>
        <taxon>Polyphaga</taxon>
        <taxon>Cucujiformia</taxon>
        <taxon>Chrysomeloidea</taxon>
        <taxon>Chrysomelidae</taxon>
        <taxon>Galerucinae</taxon>
        <taxon>Alticini</taxon>
        <taxon>Psylliodes</taxon>
    </lineage>
</organism>
<dbReference type="InterPro" id="IPR002219">
    <property type="entry name" value="PKC_DAG/PE"/>
</dbReference>
<evidence type="ECO:0000313" key="5">
    <source>
        <dbReference type="EMBL" id="CAH1108102.1"/>
    </source>
</evidence>
<evidence type="ECO:0000256" key="2">
    <source>
        <dbReference type="ARBA" id="ARBA00022833"/>
    </source>
</evidence>
<feature type="domain" description="Phorbol-ester/DAG-type" evidence="4">
    <location>
        <begin position="1"/>
        <end position="53"/>
    </location>
</feature>
<sequence>MTRDIVILSSNCARCKNVVKTGLTCTVCFTLSHKSCLEKLKNVEFIDDKFVICCGSVGKPTLDMKDKGSTSNIVNSVSQDAIKDLKIKHLEELLKQKDLIIANQEVALEALNNENSLLRKLIPDDFTKPAIASMSPPTNFWKSRKLSSNNHQLSTSATNSTQAHNVVTKAVANEHKGNWEDSKNKISPAAVSYAIHEAKASKVGNDIINLTNEAYRNTSRSNTSFKRKNMCLLVGNNEGSTSCPFKAATSNRAKEFHATNFDVDVNTEELNTYLQSFAPNAKVEKLTARFPMKYASFKITVPSEEADELLVPDIWPAKTIINNFFPSRKLHSEPQSTK</sequence>
<gene>
    <name evidence="5" type="ORF">PSYICH_LOCUS8914</name>
</gene>
<feature type="coiled-coil region" evidence="3">
    <location>
        <begin position="94"/>
        <end position="121"/>
    </location>
</feature>
<evidence type="ECO:0000313" key="6">
    <source>
        <dbReference type="Proteomes" id="UP001153636"/>
    </source>
</evidence>
<name>A0A9P0CRF6_9CUCU</name>
<dbReference type="GO" id="GO:0046872">
    <property type="term" value="F:metal ion binding"/>
    <property type="evidence" value="ECO:0007669"/>
    <property type="project" value="UniProtKB-KW"/>
</dbReference>
<keyword evidence="2" id="KW-0862">Zinc</keyword>
<keyword evidence="1" id="KW-0479">Metal-binding</keyword>
<protein>
    <recommendedName>
        <fullName evidence="4">Phorbol-ester/DAG-type domain-containing protein</fullName>
    </recommendedName>
</protein>
<dbReference type="InterPro" id="IPR046349">
    <property type="entry name" value="C1-like_sf"/>
</dbReference>
<keyword evidence="6" id="KW-1185">Reference proteome</keyword>
<proteinExistence type="predicted"/>
<reference evidence="5" key="1">
    <citation type="submission" date="2022-01" db="EMBL/GenBank/DDBJ databases">
        <authorList>
            <person name="King R."/>
        </authorList>
    </citation>
    <scope>NUCLEOTIDE SEQUENCE</scope>
</reference>
<dbReference type="OrthoDB" id="7490514at2759"/>
<dbReference type="EMBL" id="OV651815">
    <property type="protein sequence ID" value="CAH1108102.1"/>
    <property type="molecule type" value="Genomic_DNA"/>
</dbReference>
<dbReference type="SUPFAM" id="SSF57889">
    <property type="entry name" value="Cysteine-rich domain"/>
    <property type="match status" value="1"/>
</dbReference>
<dbReference type="AlphaFoldDB" id="A0A9P0CRF6"/>
<dbReference type="PROSITE" id="PS50081">
    <property type="entry name" value="ZF_DAG_PE_2"/>
    <property type="match status" value="1"/>
</dbReference>
<evidence type="ECO:0000256" key="1">
    <source>
        <dbReference type="ARBA" id="ARBA00022723"/>
    </source>
</evidence>
<evidence type="ECO:0000259" key="4">
    <source>
        <dbReference type="PROSITE" id="PS50081"/>
    </source>
</evidence>
<keyword evidence="3" id="KW-0175">Coiled coil</keyword>
<evidence type="ECO:0000256" key="3">
    <source>
        <dbReference type="SAM" id="Coils"/>
    </source>
</evidence>
<dbReference type="Proteomes" id="UP001153636">
    <property type="component" value="Chromosome 3"/>
</dbReference>
<accession>A0A9P0CRF6</accession>